<evidence type="ECO:0000256" key="2">
    <source>
        <dbReference type="SAM" id="Phobius"/>
    </source>
</evidence>
<dbReference type="InterPro" id="IPR027417">
    <property type="entry name" value="P-loop_NTPase"/>
</dbReference>
<keyword evidence="2" id="KW-1133">Transmembrane helix</keyword>
<reference evidence="3 4" key="1">
    <citation type="submission" date="2016-03" db="EMBL/GenBank/DDBJ databases">
        <authorList>
            <person name="Ploux O."/>
        </authorList>
    </citation>
    <scope>NUCLEOTIDE SEQUENCE [LARGE SCALE GENOMIC DNA]</scope>
    <source>
        <strain evidence="3 4">UAMH 11012</strain>
    </source>
</reference>
<evidence type="ECO:0008006" key="5">
    <source>
        <dbReference type="Google" id="ProtNLM"/>
    </source>
</evidence>
<dbReference type="AlphaFoldDB" id="A0A1L7XI57"/>
<organism evidence="3 4">
    <name type="scientific">Phialocephala subalpina</name>
    <dbReference type="NCBI Taxonomy" id="576137"/>
    <lineage>
        <taxon>Eukaryota</taxon>
        <taxon>Fungi</taxon>
        <taxon>Dikarya</taxon>
        <taxon>Ascomycota</taxon>
        <taxon>Pezizomycotina</taxon>
        <taxon>Leotiomycetes</taxon>
        <taxon>Helotiales</taxon>
        <taxon>Mollisiaceae</taxon>
        <taxon>Phialocephala</taxon>
        <taxon>Phialocephala fortinii species complex</taxon>
    </lineage>
</organism>
<dbReference type="STRING" id="576137.A0A1L7XI57"/>
<feature type="transmembrane region" description="Helical" evidence="2">
    <location>
        <begin position="272"/>
        <end position="290"/>
    </location>
</feature>
<dbReference type="Pfam" id="PF17784">
    <property type="entry name" value="Sulfotransfer_4"/>
    <property type="match status" value="1"/>
</dbReference>
<evidence type="ECO:0000256" key="1">
    <source>
        <dbReference type="SAM" id="MobiDB-lite"/>
    </source>
</evidence>
<keyword evidence="4" id="KW-1185">Reference proteome</keyword>
<feature type="region of interest" description="Disordered" evidence="1">
    <location>
        <begin position="38"/>
        <end position="61"/>
    </location>
</feature>
<proteinExistence type="predicted"/>
<feature type="compositionally biased region" description="Polar residues" evidence="1">
    <location>
        <begin position="42"/>
        <end position="61"/>
    </location>
</feature>
<dbReference type="PANTHER" id="PTHR36978:SF4">
    <property type="entry name" value="P-LOOP CONTAINING NUCLEOSIDE TRIPHOSPHATE HYDROLASE PROTEIN"/>
    <property type="match status" value="1"/>
</dbReference>
<dbReference type="EMBL" id="FJOG01000027">
    <property type="protein sequence ID" value="CZR64720.1"/>
    <property type="molecule type" value="Genomic_DNA"/>
</dbReference>
<dbReference type="Gene3D" id="3.40.50.300">
    <property type="entry name" value="P-loop containing nucleotide triphosphate hydrolases"/>
    <property type="match status" value="1"/>
</dbReference>
<dbReference type="Proteomes" id="UP000184330">
    <property type="component" value="Unassembled WGS sequence"/>
</dbReference>
<keyword evidence="2" id="KW-0812">Transmembrane</keyword>
<keyword evidence="2" id="KW-0472">Membrane</keyword>
<sequence>MRGGGSPEIRECFWSSSLSLILDAVAVAFDRLYNHRDGGDEASSSNSTDGSTRPGSLSNSDATQEALERLGYDSVYNYSIAVKTPGDPDKWIAALEAKFEGKSEPFGKEQWDDLLGDYNAVRDIPASCFAPELIAAYPDAKIILTTRSTESWFTSVNETIWAFNNDPINRLQRLRYPTQLKSAAKLMDRFFGLYFYSNFPKFGKCVFEEHNTLIRSLAPERTLEFHPKDGWEPLCEFLGKEVPESDFPKVNETAVWKETLKIGESWNRIKRVGMVVSVALPVLVGGLVAWRRGLR</sequence>
<dbReference type="OrthoDB" id="408152at2759"/>
<protein>
    <recommendedName>
        <fullName evidence="5">NAD dependent epimerase/dehydratase</fullName>
    </recommendedName>
</protein>
<name>A0A1L7XI57_9HELO</name>
<evidence type="ECO:0000313" key="3">
    <source>
        <dbReference type="EMBL" id="CZR64720.1"/>
    </source>
</evidence>
<evidence type="ECO:0000313" key="4">
    <source>
        <dbReference type="Proteomes" id="UP000184330"/>
    </source>
</evidence>
<dbReference type="SUPFAM" id="SSF52540">
    <property type="entry name" value="P-loop containing nucleoside triphosphate hydrolases"/>
    <property type="match status" value="1"/>
</dbReference>
<dbReference type="PANTHER" id="PTHR36978">
    <property type="entry name" value="P-LOOP CONTAINING NUCLEOTIDE TRIPHOSPHATE HYDROLASE"/>
    <property type="match status" value="1"/>
</dbReference>
<dbReference type="InterPro" id="IPR040632">
    <property type="entry name" value="Sulfotransfer_4"/>
</dbReference>
<gene>
    <name evidence="3" type="ORF">PAC_14619</name>
</gene>
<accession>A0A1L7XI57</accession>